<dbReference type="Proteomes" id="UP000298663">
    <property type="component" value="Unassembled WGS sequence"/>
</dbReference>
<reference evidence="2 3" key="2">
    <citation type="journal article" date="2019" name="G3 (Bethesda)">
        <title>Hybrid Assembly of the Genome of the Entomopathogenic Nematode Steinernema carpocapsae Identifies the X-Chromosome.</title>
        <authorList>
            <person name="Serra L."/>
            <person name="Macchietto M."/>
            <person name="Macias-Munoz A."/>
            <person name="McGill C.J."/>
            <person name="Rodriguez I.M."/>
            <person name="Rodriguez B."/>
            <person name="Murad R."/>
            <person name="Mortazavi A."/>
        </authorList>
    </citation>
    <scope>NUCLEOTIDE SEQUENCE [LARGE SCALE GENOMIC DNA]</scope>
    <source>
        <strain evidence="2 3">ALL</strain>
    </source>
</reference>
<dbReference type="EMBL" id="AZBU02000008">
    <property type="protein sequence ID" value="TKR67841.1"/>
    <property type="molecule type" value="Genomic_DNA"/>
</dbReference>
<name>A0A4U5MF68_STECR</name>
<protein>
    <submittedName>
        <fullName evidence="2">Uncharacterized protein</fullName>
    </submittedName>
</protein>
<sequence length="143" mass="16217">MPTGAPHDIVFLRYENMFVDFTEMRPTCYAIGFDFEMRSVEISIVVLFIVLAIYIPVCLFCTCFVDSTKKVQPANMPLSVRPTTSNTSSDQIALLLTSRRDARAAKTTTLKCPDLRRPLLASLLPTTRCTRTLKSEIRILHRD</sequence>
<keyword evidence="1" id="KW-1133">Transmembrane helix</keyword>
<keyword evidence="1" id="KW-0812">Transmembrane</keyword>
<dbReference type="AlphaFoldDB" id="A0A4U5MF68"/>
<comment type="caution">
    <text evidence="2">The sequence shown here is derived from an EMBL/GenBank/DDBJ whole genome shotgun (WGS) entry which is preliminary data.</text>
</comment>
<gene>
    <name evidence="2" type="ORF">L596_023929</name>
</gene>
<evidence type="ECO:0000256" key="1">
    <source>
        <dbReference type="SAM" id="Phobius"/>
    </source>
</evidence>
<feature type="transmembrane region" description="Helical" evidence="1">
    <location>
        <begin position="42"/>
        <end position="65"/>
    </location>
</feature>
<evidence type="ECO:0000313" key="2">
    <source>
        <dbReference type="EMBL" id="TKR67841.1"/>
    </source>
</evidence>
<keyword evidence="1" id="KW-0472">Membrane</keyword>
<reference evidence="2 3" key="1">
    <citation type="journal article" date="2015" name="Genome Biol.">
        <title>Comparative genomics of Steinernema reveals deeply conserved gene regulatory networks.</title>
        <authorList>
            <person name="Dillman A.R."/>
            <person name="Macchietto M."/>
            <person name="Porter C.F."/>
            <person name="Rogers A."/>
            <person name="Williams B."/>
            <person name="Antoshechkin I."/>
            <person name="Lee M.M."/>
            <person name="Goodwin Z."/>
            <person name="Lu X."/>
            <person name="Lewis E.E."/>
            <person name="Goodrich-Blair H."/>
            <person name="Stock S.P."/>
            <person name="Adams B.J."/>
            <person name="Sternberg P.W."/>
            <person name="Mortazavi A."/>
        </authorList>
    </citation>
    <scope>NUCLEOTIDE SEQUENCE [LARGE SCALE GENOMIC DNA]</scope>
    <source>
        <strain evidence="2 3">ALL</strain>
    </source>
</reference>
<organism evidence="2 3">
    <name type="scientific">Steinernema carpocapsae</name>
    <name type="common">Entomopathogenic nematode</name>
    <dbReference type="NCBI Taxonomy" id="34508"/>
    <lineage>
        <taxon>Eukaryota</taxon>
        <taxon>Metazoa</taxon>
        <taxon>Ecdysozoa</taxon>
        <taxon>Nematoda</taxon>
        <taxon>Chromadorea</taxon>
        <taxon>Rhabditida</taxon>
        <taxon>Tylenchina</taxon>
        <taxon>Panagrolaimomorpha</taxon>
        <taxon>Strongyloidoidea</taxon>
        <taxon>Steinernematidae</taxon>
        <taxon>Steinernema</taxon>
    </lineage>
</organism>
<proteinExistence type="predicted"/>
<accession>A0A4U5MF68</accession>
<keyword evidence="3" id="KW-1185">Reference proteome</keyword>
<evidence type="ECO:0000313" key="3">
    <source>
        <dbReference type="Proteomes" id="UP000298663"/>
    </source>
</evidence>